<evidence type="ECO:0000313" key="3">
    <source>
        <dbReference type="Proteomes" id="UP000251241"/>
    </source>
</evidence>
<dbReference type="GeneID" id="97181439"/>
<sequence length="161" mass="18588">MTTNPIKVYTVVSKEVKEDPDLFTNLEGVFSTYEKAQEYIDHFFGNAKYGYRSIVTTYLDPFQEEIQNNDSYYSISSQLIGPHLEVEICKTSFAVVLSEVEQLRIDPATSEKPLELNLHCFAASEEKAMEKFEKLAQDYAKEHKLQFQISPFRIADSDQCY</sequence>
<dbReference type="EMBL" id="UAUU01000006">
    <property type="protein sequence ID" value="SPZ85094.1"/>
    <property type="molecule type" value="Genomic_DNA"/>
</dbReference>
<name>A0A2X2IUV4_SPHMU</name>
<dbReference type="AlphaFoldDB" id="A0A2X2IUV4"/>
<evidence type="ECO:0000313" key="4">
    <source>
        <dbReference type="Proteomes" id="UP000432350"/>
    </source>
</evidence>
<accession>A0A654D3E6</accession>
<reference evidence="2 4" key="2">
    <citation type="submission" date="2019-10" db="EMBL/GenBank/DDBJ databases">
        <authorList>
            <person name="Karimi E."/>
        </authorList>
    </citation>
    <scope>NUCLEOTIDE SEQUENCE [LARGE SCALE GENOMIC DNA]</scope>
    <source>
        <strain evidence="2">Sphingobacterium sp. 8BC</strain>
    </source>
</reference>
<reference evidence="1 3" key="1">
    <citation type="submission" date="2018-06" db="EMBL/GenBank/DDBJ databases">
        <authorList>
            <consortium name="Pathogen Informatics"/>
            <person name="Doyle S."/>
        </authorList>
    </citation>
    <scope>NUCLEOTIDE SEQUENCE [LARGE SCALE GENOMIC DNA]</scope>
    <source>
        <strain evidence="1 3">NCTC11343</strain>
    </source>
</reference>
<gene>
    <name evidence="1" type="ORF">NCTC11343_01651</name>
    <name evidence="2" type="ORF">SPHINGO8BC_51580</name>
</gene>
<evidence type="ECO:0000313" key="1">
    <source>
        <dbReference type="EMBL" id="SPZ85094.1"/>
    </source>
</evidence>
<evidence type="ECO:0000313" key="2">
    <source>
        <dbReference type="EMBL" id="VXD00375.1"/>
    </source>
</evidence>
<dbReference type="Proteomes" id="UP000432350">
    <property type="component" value="Unassembled WGS sequence"/>
</dbReference>
<dbReference type="RefSeq" id="WP_070569433.1">
    <property type="nucleotide sequence ID" value="NZ_CP068086.1"/>
</dbReference>
<protein>
    <submittedName>
        <fullName evidence="1">Uncharacterized protein</fullName>
    </submittedName>
</protein>
<proteinExistence type="predicted"/>
<accession>A0A2X2IUV4</accession>
<organism evidence="1 3">
    <name type="scientific">Sphingobacterium multivorum</name>
    <dbReference type="NCBI Taxonomy" id="28454"/>
    <lineage>
        <taxon>Bacteria</taxon>
        <taxon>Pseudomonadati</taxon>
        <taxon>Bacteroidota</taxon>
        <taxon>Sphingobacteriia</taxon>
        <taxon>Sphingobacteriales</taxon>
        <taxon>Sphingobacteriaceae</taxon>
        <taxon>Sphingobacterium</taxon>
    </lineage>
</organism>
<dbReference type="Proteomes" id="UP000251241">
    <property type="component" value="Unassembled WGS sequence"/>
</dbReference>
<dbReference type="EMBL" id="CABWMV010000024">
    <property type="protein sequence ID" value="VXD00375.1"/>
    <property type="molecule type" value="Genomic_DNA"/>
</dbReference>